<sequence>MKVWIGLLAASLADQVTFESSELPDISFATSSRAGLPFAGALVELAEAHFGFQSALSAPAEGANHEERFRALEASMARIAESVDRLVSGADRVGPVVPPSGRAGAKTKAVAKKPRVPPTEGSVPGTPKPPGRAKEVASLDPAVTRAALGAGVSPGELAEISRLMRGGRGNLDDFPGADEAGLDDGVGSVAAPSGVGDDVPDLGEETPAVERAVLALTGIMKQLVDKKKQVDRPSTLDAYLDHAEGPSGSDVFGLGSSSGSRSKAAAYRLLRESLEKSPELIYQEVERLMDEDLLSRRAVGALASAQSSARAWIEFRSRVGYYPTTIRTLWCLGGILDCLRDDRVGEARARTCLAIAALDQQCIDAGAWTYAQEVLLEAPPPLGSFQNRRVLHDPLESYHTKLLSSRWSDVLLHRVKEMETFLEAKRKLGRGRGNEPSAPSRLLLTSQVAPRCAEVARADATALQVTATVLDSLLGLPYHRVTRGLVASPFAGTPPRAHVDLVARCWDRLGLRLNQWNAFEPVTRDDLGRSAGKVEKIEEQIRVLQLDSVGGTSGLPSLALAQDVVASRIAFTGVPEFDPCPYLDDKLRDLYLRPVSHACASWCCGVFSVPKSSDRDRLIIDARPSNAVQVSDSRWLSTMPTSACLLSLELDETEVCTFSGADIREFYHNFRVSEQRSSLYTFVGDFAASDVACLRCFSPELLGSSRVCASLRTMAMGDVNSVSFGQASHVGLLLAFDVIDPSCLLTLRGGFPRGDLALGVVIDDLICIERSLRQLGPAKASPVMEKVHRAYAAAPLPVHKGKCFEDQFCAAFWGSEVDGFSGWVRPSWARLVPLVSLTLACIKLPALSISLLEVLAGSWISVVSYRRRLLSLLNHIYLIQRGRRRDEVVRSTTGLRAELFALCALAPFIVCDMRAASSGYLVCTDASDLVGAGAGAYVGNAWGKELQRHALCKGLWNRLLRPSECILRRAGALEQDLELPGESYRTHAMWSSLCRFLQFRVIGSFKRRGASHINVKEAESYLAIEEHLGAGVWENSRTLALLDSQVVLGALIKGRSSSPALNVLLQGSVPAYIFFNLHPSYSFVASEDNPSDDPSRLKPIRSPSVPVPSWFEVGTAEDFSQLDSFLSAYNLLPGQLQGLPELLASFAARCGDPLPTSAARREYSEGQRDEPLQGESVLQSRILVENSPEPLQERPRNSSVSSFVASFFKLCSAAQFVWPDGLRPTASARPDASVYLGLFAEKCPVAREFVRLGNRAALSFDWQHGSSQDLSNPELQSRLRAAASQGAFCCIGMSPPGSTFSQAAQPRYRSRQFPAGVPLLGHHSAAKVASENRALDFACSFALLLLDLGVPFWLSGPASSYMWIYPPVVEVLGRLPSNASWTFDRCRFSEPWLKRTRVVVTSELAGVEKLCLGGHSHVRLRGRTGAVGPDWAKAASSWPRGAACELAQSLVTEAKRRFQGSSSTAFVGHLRVGEAANPGPPKRAPRQGSLFDVELVGATTLRVREQIWTVFVSWLREGLSEGAVLGIFRCPPLLSLMLRDYGDVLYRTGFPLGAYRQLLAHAQKLVPLVKPHMGVAWNMVTRWQELQPVCHRTPLPEAILRAMVGLAYANGWKVWAATTLAMFYFICRPGEVLRGLRKDLLTPGDTLEPQHKWLYLRIRAPKTRRRGAKIQHAKLDDAVALEVALSVWEKLPRGRALYPGSPSAYRRRWDVLLRSLAIPATASLTPASARAGGAICAFQRGTPVADLMWRMRLRSQVTLEHYLQEMTGYSVIPALPHETRRRIEVANCFFRAVEEKAIYYRAARLAASSGVEAAAREDDFPVYSAFTHTVRLAIFGDFDLFEYQGQDTTFEQVEGHWAPNDPSPKDLEQLPYIYLQLCFFCTGIGITVLLMLIAILSQNYEMQQDRAQGLFVQARARMLLEAGAAQALDDGGRLAPSKALRPHSRDGAPPLLVLERLAEISLLPLRMIMEPLVGQGAYYQKNVFFERFLQRALWSPVSRYKILALGIPAAYFDNGRAVNVLGCIRYTLNLSLFGFFGDRFAEECEIFALVRTDKMQLLEGKLQKQHEEQKARMNSMDDKIDQLLKIVASKVDIFCE</sequence>
<evidence type="ECO:0000313" key="3">
    <source>
        <dbReference type="EMBL" id="OLP75932.1"/>
    </source>
</evidence>
<feature type="transmembrane region" description="Helical" evidence="2">
    <location>
        <begin position="1872"/>
        <end position="1896"/>
    </location>
</feature>
<proteinExistence type="predicted"/>
<name>A0A1Q9BZ27_SYMMI</name>
<evidence type="ECO:0000313" key="4">
    <source>
        <dbReference type="Proteomes" id="UP000186817"/>
    </source>
</evidence>
<dbReference type="EMBL" id="LSRX01002205">
    <property type="protein sequence ID" value="OLP75932.1"/>
    <property type="molecule type" value="Genomic_DNA"/>
</dbReference>
<dbReference type="GO" id="GO:0003677">
    <property type="term" value="F:DNA binding"/>
    <property type="evidence" value="ECO:0007669"/>
    <property type="project" value="InterPro"/>
</dbReference>
<feature type="compositionally biased region" description="Low complexity" evidence="1">
    <location>
        <begin position="185"/>
        <end position="196"/>
    </location>
</feature>
<dbReference type="OrthoDB" id="441427at2759"/>
<keyword evidence="2" id="KW-1133">Transmembrane helix</keyword>
<organism evidence="3 4">
    <name type="scientific">Symbiodinium microadriaticum</name>
    <name type="common">Dinoflagellate</name>
    <name type="synonym">Zooxanthella microadriatica</name>
    <dbReference type="NCBI Taxonomy" id="2951"/>
    <lineage>
        <taxon>Eukaryota</taxon>
        <taxon>Sar</taxon>
        <taxon>Alveolata</taxon>
        <taxon>Dinophyceae</taxon>
        <taxon>Suessiales</taxon>
        <taxon>Symbiodiniaceae</taxon>
        <taxon>Symbiodinium</taxon>
    </lineage>
</organism>
<keyword evidence="4" id="KW-1185">Reference proteome</keyword>
<protein>
    <submittedName>
        <fullName evidence="3">Uncharacterized protein</fullName>
    </submittedName>
</protein>
<gene>
    <name evidence="3" type="ORF">AK812_SmicGene44200</name>
</gene>
<feature type="region of interest" description="Disordered" evidence="1">
    <location>
        <begin position="94"/>
        <end position="134"/>
    </location>
</feature>
<evidence type="ECO:0000256" key="2">
    <source>
        <dbReference type="SAM" id="Phobius"/>
    </source>
</evidence>
<comment type="caution">
    <text evidence="3">The sequence shown here is derived from an EMBL/GenBank/DDBJ whole genome shotgun (WGS) entry which is preliminary data.</text>
</comment>
<accession>A0A1Q9BZ27</accession>
<evidence type="ECO:0000256" key="1">
    <source>
        <dbReference type="SAM" id="MobiDB-lite"/>
    </source>
</evidence>
<keyword evidence="2" id="KW-0812">Transmembrane</keyword>
<dbReference type="SUPFAM" id="SSF56349">
    <property type="entry name" value="DNA breaking-rejoining enzymes"/>
    <property type="match status" value="1"/>
</dbReference>
<dbReference type="Proteomes" id="UP000186817">
    <property type="component" value="Unassembled WGS sequence"/>
</dbReference>
<feature type="region of interest" description="Disordered" evidence="1">
    <location>
        <begin position="174"/>
        <end position="202"/>
    </location>
</feature>
<reference evidence="3 4" key="1">
    <citation type="submission" date="2016-02" db="EMBL/GenBank/DDBJ databases">
        <title>Genome analysis of coral dinoflagellate symbionts highlights evolutionary adaptations to a symbiotic lifestyle.</title>
        <authorList>
            <person name="Aranda M."/>
            <person name="Li Y."/>
            <person name="Liew Y.J."/>
            <person name="Baumgarten S."/>
            <person name="Simakov O."/>
            <person name="Wilson M."/>
            <person name="Piel J."/>
            <person name="Ashoor H."/>
            <person name="Bougouffa S."/>
            <person name="Bajic V.B."/>
            <person name="Ryu T."/>
            <person name="Ravasi T."/>
            <person name="Bayer T."/>
            <person name="Micklem G."/>
            <person name="Kim H."/>
            <person name="Bhak J."/>
            <person name="Lajeunesse T.C."/>
            <person name="Voolstra C.R."/>
        </authorList>
    </citation>
    <scope>NUCLEOTIDE SEQUENCE [LARGE SCALE GENOMIC DNA]</scope>
    <source>
        <strain evidence="3 4">CCMP2467</strain>
    </source>
</reference>
<dbReference type="InterPro" id="IPR011010">
    <property type="entry name" value="DNA_brk_join_enz"/>
</dbReference>
<keyword evidence="2" id="KW-0472">Membrane</keyword>